<comment type="caution">
    <text evidence="2">The sequence shown here is derived from an EMBL/GenBank/DDBJ whole genome shotgun (WGS) entry which is preliminary data.</text>
</comment>
<name>A0ABN2RNU7_9MICO</name>
<organism evidence="2 3">
    <name type="scientific">Terrabacter lapilli</name>
    <dbReference type="NCBI Taxonomy" id="436231"/>
    <lineage>
        <taxon>Bacteria</taxon>
        <taxon>Bacillati</taxon>
        <taxon>Actinomycetota</taxon>
        <taxon>Actinomycetes</taxon>
        <taxon>Micrococcales</taxon>
        <taxon>Intrasporangiaceae</taxon>
        <taxon>Terrabacter</taxon>
    </lineage>
</organism>
<accession>A0ABN2RNU7</accession>
<dbReference type="NCBIfam" id="TIGR00684">
    <property type="entry name" value="narJ"/>
    <property type="match status" value="1"/>
</dbReference>
<dbReference type="RefSeq" id="WP_344059120.1">
    <property type="nucleotide sequence ID" value="NZ_BAAAPU010000003.1"/>
</dbReference>
<dbReference type="InterPro" id="IPR036411">
    <property type="entry name" value="TorD-like_sf"/>
</dbReference>
<dbReference type="SUPFAM" id="SSF89155">
    <property type="entry name" value="TorD-like"/>
    <property type="match status" value="1"/>
</dbReference>
<dbReference type="EMBL" id="BAAAPU010000003">
    <property type="protein sequence ID" value="GAA1972277.1"/>
    <property type="molecule type" value="Genomic_DNA"/>
</dbReference>
<dbReference type="InterPro" id="IPR020945">
    <property type="entry name" value="DMSO/NO3_reduct_chaperone"/>
</dbReference>
<dbReference type="Proteomes" id="UP001500013">
    <property type="component" value="Unassembled WGS sequence"/>
</dbReference>
<dbReference type="InterPro" id="IPR003765">
    <property type="entry name" value="NO3_reductase_chaperone_NarJ"/>
</dbReference>
<evidence type="ECO:0000313" key="3">
    <source>
        <dbReference type="Proteomes" id="UP001500013"/>
    </source>
</evidence>
<dbReference type="PANTHER" id="PTHR43680:SF2">
    <property type="entry name" value="NITRATE REDUCTASE MOLYBDENUM COFACTOR ASSEMBLY CHAPERONE NARJ"/>
    <property type="match status" value="1"/>
</dbReference>
<proteinExistence type="predicted"/>
<dbReference type="Gene3D" id="1.10.3480.10">
    <property type="entry name" value="TorD-like"/>
    <property type="match status" value="1"/>
</dbReference>
<gene>
    <name evidence="2" type="primary">narJ</name>
    <name evidence="2" type="ORF">GCM10009817_10530</name>
</gene>
<dbReference type="PANTHER" id="PTHR43680">
    <property type="entry name" value="NITRATE REDUCTASE MOLYBDENUM COFACTOR ASSEMBLY CHAPERONE"/>
    <property type="match status" value="1"/>
</dbReference>
<keyword evidence="3" id="KW-1185">Reference proteome</keyword>
<evidence type="ECO:0000313" key="2">
    <source>
        <dbReference type="EMBL" id="GAA1972277.1"/>
    </source>
</evidence>
<reference evidence="2 3" key="1">
    <citation type="journal article" date="2019" name="Int. J. Syst. Evol. Microbiol.">
        <title>The Global Catalogue of Microorganisms (GCM) 10K type strain sequencing project: providing services to taxonomists for standard genome sequencing and annotation.</title>
        <authorList>
            <consortium name="The Broad Institute Genomics Platform"/>
            <consortium name="The Broad Institute Genome Sequencing Center for Infectious Disease"/>
            <person name="Wu L."/>
            <person name="Ma J."/>
        </authorList>
    </citation>
    <scope>NUCLEOTIDE SEQUENCE [LARGE SCALE GENOMIC DNA]</scope>
    <source>
        <strain evidence="2 3">JCM 15628</strain>
    </source>
</reference>
<keyword evidence="1" id="KW-0534">Nitrate assimilation</keyword>
<dbReference type="Pfam" id="PF02613">
    <property type="entry name" value="Nitrate_red_del"/>
    <property type="match status" value="1"/>
</dbReference>
<protein>
    <submittedName>
        <fullName evidence="2">Nitrate reductase molybdenum cofactor assembly chaperone</fullName>
    </submittedName>
</protein>
<sequence length="229" mass="24831">MIGLRRRAARPSDHRVVHLVAARCLDYPRPELLAGLPQLREALAEQGDSAGARELTTLVEHLGAHDLPEQQRAYVDTFDLSRKHALYLSYWTDGDTRRRGEVLGRFKAAYRQGGAVVDTHGELPDYLPMVLEFAARVDAEAGSTLLQDYRASLELLRIALQEKQSPYAAAVVAVCATLPGDSPPDRAAVMAMVGMSGPQPAEAVGLEPYDPRLLPLQPVSSAPSTGARA</sequence>
<evidence type="ECO:0000256" key="1">
    <source>
        <dbReference type="ARBA" id="ARBA00023063"/>
    </source>
</evidence>